<organism evidence="6 7">
    <name type="scientific">Sneathiella marina</name>
    <dbReference type="NCBI Taxonomy" id="2950108"/>
    <lineage>
        <taxon>Bacteria</taxon>
        <taxon>Pseudomonadati</taxon>
        <taxon>Pseudomonadota</taxon>
        <taxon>Alphaproteobacteria</taxon>
        <taxon>Sneathiellales</taxon>
        <taxon>Sneathiellaceae</taxon>
        <taxon>Sneathiella</taxon>
    </lineage>
</organism>
<gene>
    <name evidence="6" type="primary">tdh</name>
    <name evidence="6" type="ORF">NBZ79_08825</name>
</gene>
<keyword evidence="3 6" id="KW-0560">Oxidoreductase</keyword>
<dbReference type="PROSITE" id="PS00059">
    <property type="entry name" value="ADH_ZINC"/>
    <property type="match status" value="1"/>
</dbReference>
<keyword evidence="2 4" id="KW-0862">Zinc</keyword>
<name>A0ABY4W7T2_9PROT</name>
<dbReference type="InterPro" id="IPR002328">
    <property type="entry name" value="ADH_Zn_CS"/>
</dbReference>
<evidence type="ECO:0000256" key="3">
    <source>
        <dbReference type="ARBA" id="ARBA00023002"/>
    </source>
</evidence>
<dbReference type="Gene3D" id="3.90.180.10">
    <property type="entry name" value="Medium-chain alcohol dehydrogenases, catalytic domain"/>
    <property type="match status" value="1"/>
</dbReference>
<dbReference type="SUPFAM" id="SSF51735">
    <property type="entry name" value="NAD(P)-binding Rossmann-fold domains"/>
    <property type="match status" value="1"/>
</dbReference>
<dbReference type="InterPro" id="IPR013149">
    <property type="entry name" value="ADH-like_C"/>
</dbReference>
<reference evidence="6" key="1">
    <citation type="submission" date="2022-06" db="EMBL/GenBank/DDBJ databases">
        <title>Sneathiella actinostolidae sp. nov., isolated from a sea anemonein the Western Pacific Ocean.</title>
        <authorList>
            <person name="Wei M.J."/>
        </authorList>
    </citation>
    <scope>NUCLEOTIDE SEQUENCE</scope>
    <source>
        <strain evidence="6">PHK-P5</strain>
    </source>
</reference>
<dbReference type="PANTHER" id="PTHR43401">
    <property type="entry name" value="L-THREONINE 3-DEHYDROGENASE"/>
    <property type="match status" value="1"/>
</dbReference>
<proteinExistence type="inferred from homology"/>
<keyword evidence="1 4" id="KW-0479">Metal-binding</keyword>
<sequence length="352" mass="37379">MFTIAKTEATRGIWSANRNFPEGPGRGMVMVDVIAAGICGTDYHIYNWDSWSSGRIKTPMTIGHEFVGVISALGEGVSGYRLGERVSAECHIACGECHFCRTGNAHICENTCIIGVDRPGAFAQQVEIPASNLWRVPDAIPDRHAAVYDPVGNAMHMVVTAKVTARDVLIVGGGPIGLFAAAIAKAHGARTVIVQEPNQSRAAIAQSLDIDLVVNPRAPECDAQILEVTNGHGPDVVLEVSGNGAALNAALNLAAPGAIVALLGIPGGPVELDLGGKVVMKGISLLGVTGRRMYETWYQVEAFMLKNPDLLDKVITHIIPATDFQYGFDLMDEGACGKVVLDFQQVEKRLSA</sequence>
<protein>
    <submittedName>
        <fullName evidence="6">L-threonine 3-dehydrogenase</fullName>
        <ecNumber evidence="6">1.1.1.103</ecNumber>
    </submittedName>
</protein>
<dbReference type="InterPro" id="IPR050129">
    <property type="entry name" value="Zn_alcohol_dh"/>
</dbReference>
<dbReference type="EC" id="1.1.1.103" evidence="6"/>
<comment type="cofactor">
    <cofactor evidence="4">
        <name>Zn(2+)</name>
        <dbReference type="ChEBI" id="CHEBI:29105"/>
    </cofactor>
</comment>
<dbReference type="Gene3D" id="3.40.50.720">
    <property type="entry name" value="NAD(P)-binding Rossmann-like Domain"/>
    <property type="match status" value="1"/>
</dbReference>
<dbReference type="Pfam" id="PF08240">
    <property type="entry name" value="ADH_N"/>
    <property type="match status" value="1"/>
</dbReference>
<evidence type="ECO:0000259" key="5">
    <source>
        <dbReference type="SMART" id="SM00829"/>
    </source>
</evidence>
<dbReference type="GO" id="GO:0008743">
    <property type="term" value="F:L-threonine 3-dehydrogenase activity"/>
    <property type="evidence" value="ECO:0007669"/>
    <property type="project" value="UniProtKB-EC"/>
</dbReference>
<evidence type="ECO:0000313" key="6">
    <source>
        <dbReference type="EMBL" id="USG63082.1"/>
    </source>
</evidence>
<comment type="similarity">
    <text evidence="4">Belongs to the zinc-containing alcohol dehydrogenase family.</text>
</comment>
<evidence type="ECO:0000256" key="4">
    <source>
        <dbReference type="RuleBase" id="RU361277"/>
    </source>
</evidence>
<accession>A0ABY4W7T2</accession>
<dbReference type="EMBL" id="CP098747">
    <property type="protein sequence ID" value="USG63082.1"/>
    <property type="molecule type" value="Genomic_DNA"/>
</dbReference>
<dbReference type="InterPro" id="IPR011032">
    <property type="entry name" value="GroES-like_sf"/>
</dbReference>
<evidence type="ECO:0000313" key="7">
    <source>
        <dbReference type="Proteomes" id="UP001056291"/>
    </source>
</evidence>
<evidence type="ECO:0000256" key="1">
    <source>
        <dbReference type="ARBA" id="ARBA00022723"/>
    </source>
</evidence>
<dbReference type="InterPro" id="IPR013154">
    <property type="entry name" value="ADH-like_N"/>
</dbReference>
<feature type="domain" description="Enoyl reductase (ER)" evidence="5">
    <location>
        <begin position="12"/>
        <end position="341"/>
    </location>
</feature>
<dbReference type="Pfam" id="PF00107">
    <property type="entry name" value="ADH_zinc_N"/>
    <property type="match status" value="1"/>
</dbReference>
<dbReference type="InterPro" id="IPR036291">
    <property type="entry name" value="NAD(P)-bd_dom_sf"/>
</dbReference>
<dbReference type="SUPFAM" id="SSF50129">
    <property type="entry name" value="GroES-like"/>
    <property type="match status" value="1"/>
</dbReference>
<dbReference type="InterPro" id="IPR020843">
    <property type="entry name" value="ER"/>
</dbReference>
<dbReference type="SMART" id="SM00829">
    <property type="entry name" value="PKS_ER"/>
    <property type="match status" value="1"/>
</dbReference>
<dbReference type="PANTHER" id="PTHR43401:SF2">
    <property type="entry name" value="L-THREONINE 3-DEHYDROGENASE"/>
    <property type="match status" value="1"/>
</dbReference>
<evidence type="ECO:0000256" key="2">
    <source>
        <dbReference type="ARBA" id="ARBA00022833"/>
    </source>
</evidence>
<dbReference type="Proteomes" id="UP001056291">
    <property type="component" value="Chromosome"/>
</dbReference>
<dbReference type="NCBIfam" id="NF003808">
    <property type="entry name" value="PRK05396.1"/>
    <property type="match status" value="1"/>
</dbReference>
<dbReference type="RefSeq" id="WP_251937598.1">
    <property type="nucleotide sequence ID" value="NZ_CP098747.1"/>
</dbReference>
<keyword evidence="7" id="KW-1185">Reference proteome</keyword>